<evidence type="ECO:0000313" key="3">
    <source>
        <dbReference type="EMBL" id="CRK89252.1"/>
    </source>
</evidence>
<gene>
    <name evidence="3" type="ORF">CLUMA_CG003011</name>
</gene>
<evidence type="ECO:0000256" key="1">
    <source>
        <dbReference type="ARBA" id="ARBA00022729"/>
    </source>
</evidence>
<protein>
    <submittedName>
        <fullName evidence="3">CLUMA_CG003011, isoform A</fullName>
    </submittedName>
</protein>
<keyword evidence="1 2" id="KW-0732">Signal</keyword>
<evidence type="ECO:0000256" key="2">
    <source>
        <dbReference type="SAM" id="SignalP"/>
    </source>
</evidence>
<dbReference type="Gene3D" id="2.70.220.10">
    <property type="entry name" value="Ganglioside GM2 activator"/>
    <property type="match status" value="2"/>
</dbReference>
<dbReference type="STRING" id="568069.A0A1J1HPD4"/>
<dbReference type="Proteomes" id="UP000183832">
    <property type="component" value="Unassembled WGS sequence"/>
</dbReference>
<feature type="signal peptide" evidence="2">
    <location>
        <begin position="1"/>
        <end position="15"/>
    </location>
</feature>
<sequence length="375" mass="42562">MKLILMLFVSWLSLAENAKLVKKFYPLKWENCPINASIQADLFVPSVSTKFINVSGVFHVKEDIIGALTFTAETHKCSLDMKNCEKYLNVDVCRRIEDKHMFYSAMLSNIAPPLICPLKAGDHILNPSVLDLSILDIFRAEGFIWITNFKTIAVSNKGKTKKNVFCMDVEAKIGSHYDGSSLNFAFLQKDNLSLAMNVLLIFVSWVSLAENAKLVRKYYPLKWENCAINASIQADIFAPNVSTKFMNISGVFHVREDILGALTFTLESNKCSLDMKNCEKHLNFSFKDVCRRFEEKHMFYSAIFDRIAPPLICPLKAGDHILNPSVLDLSILDIFRAEGFIWITNLKIIAVSNKGKTKKNVFCMDVETKVVREKM</sequence>
<dbReference type="EMBL" id="CVRI01000011">
    <property type="protein sequence ID" value="CRK89252.1"/>
    <property type="molecule type" value="Genomic_DNA"/>
</dbReference>
<dbReference type="InterPro" id="IPR036846">
    <property type="entry name" value="GM2-AP_sf"/>
</dbReference>
<reference evidence="3 4" key="1">
    <citation type="submission" date="2015-04" db="EMBL/GenBank/DDBJ databases">
        <authorList>
            <person name="Syromyatnikov M.Y."/>
            <person name="Popov V.N."/>
        </authorList>
    </citation>
    <scope>NUCLEOTIDE SEQUENCE [LARGE SCALE GENOMIC DNA]</scope>
</reference>
<proteinExistence type="predicted"/>
<organism evidence="3 4">
    <name type="scientific">Clunio marinus</name>
    <dbReference type="NCBI Taxonomy" id="568069"/>
    <lineage>
        <taxon>Eukaryota</taxon>
        <taxon>Metazoa</taxon>
        <taxon>Ecdysozoa</taxon>
        <taxon>Arthropoda</taxon>
        <taxon>Hexapoda</taxon>
        <taxon>Insecta</taxon>
        <taxon>Pterygota</taxon>
        <taxon>Neoptera</taxon>
        <taxon>Endopterygota</taxon>
        <taxon>Diptera</taxon>
        <taxon>Nematocera</taxon>
        <taxon>Chironomoidea</taxon>
        <taxon>Chironomidae</taxon>
        <taxon>Clunio</taxon>
    </lineage>
</organism>
<accession>A0A1J1HPD4</accession>
<evidence type="ECO:0000313" key="4">
    <source>
        <dbReference type="Proteomes" id="UP000183832"/>
    </source>
</evidence>
<feature type="chain" id="PRO_5012453017" evidence="2">
    <location>
        <begin position="16"/>
        <end position="375"/>
    </location>
</feature>
<dbReference type="AlphaFoldDB" id="A0A1J1HPD4"/>
<name>A0A1J1HPD4_9DIPT</name>
<dbReference type="OrthoDB" id="7716214at2759"/>
<keyword evidence="4" id="KW-1185">Reference proteome</keyword>